<evidence type="ECO:0008006" key="4">
    <source>
        <dbReference type="Google" id="ProtNLM"/>
    </source>
</evidence>
<dbReference type="Proteomes" id="UP000177629">
    <property type="component" value="Unassembled WGS sequence"/>
</dbReference>
<evidence type="ECO:0000313" key="2">
    <source>
        <dbReference type="EMBL" id="OHA48958.1"/>
    </source>
</evidence>
<keyword evidence="1" id="KW-0812">Transmembrane</keyword>
<accession>A0A1G2PKW1</accession>
<organism evidence="2 3">
    <name type="scientific">Candidatus Terrybacteria bacterium RIFCSPHIGHO2_01_FULL_48_17</name>
    <dbReference type="NCBI Taxonomy" id="1802362"/>
    <lineage>
        <taxon>Bacteria</taxon>
        <taxon>Candidatus Terryibacteriota</taxon>
    </lineage>
</organism>
<name>A0A1G2PKW1_9BACT</name>
<feature type="transmembrane region" description="Helical" evidence="1">
    <location>
        <begin position="20"/>
        <end position="40"/>
    </location>
</feature>
<evidence type="ECO:0000256" key="1">
    <source>
        <dbReference type="SAM" id="Phobius"/>
    </source>
</evidence>
<dbReference type="STRING" id="1802362.A2806_04690"/>
<keyword evidence="1" id="KW-0472">Membrane</keyword>
<evidence type="ECO:0000313" key="3">
    <source>
        <dbReference type="Proteomes" id="UP000177629"/>
    </source>
</evidence>
<keyword evidence="1" id="KW-1133">Transmembrane helix</keyword>
<protein>
    <recommendedName>
        <fullName evidence="4">Prepilin-type N-terminal cleavage/methylation domain-containing protein</fullName>
    </recommendedName>
</protein>
<proteinExistence type="predicted"/>
<dbReference type="EMBL" id="MHSS01000002">
    <property type="protein sequence ID" value="OHA48958.1"/>
    <property type="molecule type" value="Genomic_DNA"/>
</dbReference>
<comment type="caution">
    <text evidence="2">The sequence shown here is derived from an EMBL/GenBank/DDBJ whole genome shotgun (WGS) entry which is preliminary data.</text>
</comment>
<dbReference type="AlphaFoldDB" id="A0A1G2PKW1"/>
<gene>
    <name evidence="2" type="ORF">A2806_04690</name>
</gene>
<reference evidence="2 3" key="1">
    <citation type="journal article" date="2016" name="Nat. Commun.">
        <title>Thousands of microbial genomes shed light on interconnected biogeochemical processes in an aquifer system.</title>
        <authorList>
            <person name="Anantharaman K."/>
            <person name="Brown C.T."/>
            <person name="Hug L.A."/>
            <person name="Sharon I."/>
            <person name="Castelle C.J."/>
            <person name="Probst A.J."/>
            <person name="Thomas B.C."/>
            <person name="Singh A."/>
            <person name="Wilkins M.J."/>
            <person name="Karaoz U."/>
            <person name="Brodie E.L."/>
            <person name="Williams K.H."/>
            <person name="Hubbard S.S."/>
            <person name="Banfield J.F."/>
        </authorList>
    </citation>
    <scope>NUCLEOTIDE SEQUENCE [LARGE SCALE GENOMIC DNA]</scope>
</reference>
<sequence>MWGTFFNNTSKRGFTIIELVISTGLLVLLLGGFTIFLVLVMNSFRAGHIREELVSQGNGVLLALAHEARDSDRVYKPTTVLNNTLGQISFETAVAASSEDQRTYVDYYVDNDVLYKKIENVDPIPLTSENIKVSAFEISQICPSYQILLTLAPLTATSRVLPQTLRTSITPRFQSACARTQEISFSYGAQSGPGGSQDVQLFNNAILDGDALSSDDLEVNSGTQLTGNGYYVDSVTTNGTVGGIVCQIGAGGCAVQSLPSLPGIDFQMFQDAAEAGGVYSGDLVLNDEVQTLGPLKIEGDLRLSGDSEVILSGPLWITDDLSVNNTSTIRLSESFGSHGTVVVVNDHIDFCCDTHVEGTGQADSGFILLASLENGTDATTVDFTQNADAGERGILYARNFVRLTDFAKVAAAAGREVTLHQSAQILYTPVRVLLGDAEFAAEL</sequence>